<dbReference type="EMBL" id="JBBKZU010000007">
    <property type="protein sequence ID" value="MEJ8812969.1"/>
    <property type="molecule type" value="Genomic_DNA"/>
</dbReference>
<dbReference type="PANTHER" id="PTHR30483">
    <property type="entry name" value="LEUCINE-SPECIFIC-BINDING PROTEIN"/>
    <property type="match status" value="1"/>
</dbReference>
<keyword evidence="2" id="KW-0732">Signal</keyword>
<organism evidence="4 5">
    <name type="scientific">Variovorax ureilyticus</name>
    <dbReference type="NCBI Taxonomy" id="1836198"/>
    <lineage>
        <taxon>Bacteria</taxon>
        <taxon>Pseudomonadati</taxon>
        <taxon>Pseudomonadota</taxon>
        <taxon>Betaproteobacteria</taxon>
        <taxon>Burkholderiales</taxon>
        <taxon>Comamonadaceae</taxon>
        <taxon>Variovorax</taxon>
    </lineage>
</organism>
<dbReference type="RefSeq" id="WP_340358205.1">
    <property type="nucleotide sequence ID" value="NZ_JBBKZU010000007.1"/>
</dbReference>
<dbReference type="InterPro" id="IPR028081">
    <property type="entry name" value="Leu-bd"/>
</dbReference>
<comment type="caution">
    <text evidence="4">The sequence shown here is derived from an EMBL/GenBank/DDBJ whole genome shotgun (WGS) entry which is preliminary data.</text>
</comment>
<feature type="domain" description="Leucine-binding protein" evidence="3">
    <location>
        <begin position="31"/>
        <end position="365"/>
    </location>
</feature>
<evidence type="ECO:0000313" key="5">
    <source>
        <dbReference type="Proteomes" id="UP001365846"/>
    </source>
</evidence>
<evidence type="ECO:0000256" key="1">
    <source>
        <dbReference type="ARBA" id="ARBA00010062"/>
    </source>
</evidence>
<comment type="similarity">
    <text evidence="1">Belongs to the leucine-binding protein family.</text>
</comment>
<dbReference type="Proteomes" id="UP001365846">
    <property type="component" value="Unassembled WGS sequence"/>
</dbReference>
<dbReference type="Pfam" id="PF13458">
    <property type="entry name" value="Peripla_BP_6"/>
    <property type="match status" value="1"/>
</dbReference>
<keyword evidence="5" id="KW-1185">Reference proteome</keyword>
<evidence type="ECO:0000259" key="3">
    <source>
        <dbReference type="Pfam" id="PF13458"/>
    </source>
</evidence>
<dbReference type="InterPro" id="IPR051010">
    <property type="entry name" value="BCAA_transport"/>
</dbReference>
<dbReference type="SUPFAM" id="SSF53822">
    <property type="entry name" value="Periplasmic binding protein-like I"/>
    <property type="match status" value="1"/>
</dbReference>
<dbReference type="Gene3D" id="3.40.50.2300">
    <property type="match status" value="2"/>
</dbReference>
<gene>
    <name evidence="4" type="ORF">WKW77_17930</name>
</gene>
<evidence type="ECO:0000256" key="2">
    <source>
        <dbReference type="ARBA" id="ARBA00022729"/>
    </source>
</evidence>
<protein>
    <submittedName>
        <fullName evidence="4">ABC transporter substrate-binding protein</fullName>
    </submittedName>
</protein>
<evidence type="ECO:0000313" key="4">
    <source>
        <dbReference type="EMBL" id="MEJ8812969.1"/>
    </source>
</evidence>
<proteinExistence type="inferred from homology"/>
<dbReference type="PANTHER" id="PTHR30483:SF6">
    <property type="entry name" value="PERIPLASMIC BINDING PROTEIN OF ABC TRANSPORTER FOR NATURAL AMINO ACIDS"/>
    <property type="match status" value="1"/>
</dbReference>
<dbReference type="InterPro" id="IPR028082">
    <property type="entry name" value="Peripla_BP_I"/>
</dbReference>
<reference evidence="4 5" key="1">
    <citation type="submission" date="2024-03" db="EMBL/GenBank/DDBJ databases">
        <title>Novel species of the genus Variovorax.</title>
        <authorList>
            <person name="Liu Q."/>
            <person name="Xin Y.-H."/>
        </authorList>
    </citation>
    <scope>NUCLEOTIDE SEQUENCE [LARGE SCALE GENOMIC DNA]</scope>
    <source>
        <strain evidence="4 5">KACC 18899</strain>
    </source>
</reference>
<name>A0ABU8VH21_9BURK</name>
<sequence>MRSVLSSAVRGLVGAGILAGLLAGAPALAQEVKIGVLYPIKTMLGQQGRNGSEIAAEMINAGGGVLNGRPLKLVVYDDNYQPADAVAAARKLLSEDKVPVIVGAINTAVSLGVTQVAQQSGAMFLAAVTKAPQVTEYDRAFRFNPLVSTDGEVFNQYLKDKVKPQRMAVVVENGDYGRSIIASMKGSFGNAVVATELYEILKQTDFSTIAARVKASSPDVVCMAFSAPEQGGSLLRTLAEAGVNAKRCILPGSVTPALLQVAGPAAEGAFTLDIWAPTMNTETNRKFVAAYQARYKAMPGKVDFLGFESMWILGQAIRSAGTVTDAAKLAATLRDGTWDSPRGTVRFPGNQATSDKWVVLEVKDGKISAGD</sequence>
<accession>A0ABU8VH21</accession>